<dbReference type="EMBL" id="LR796564">
    <property type="protein sequence ID" value="CAB4151591.1"/>
    <property type="molecule type" value="Genomic_DNA"/>
</dbReference>
<reference evidence="1" key="1">
    <citation type="submission" date="2020-04" db="EMBL/GenBank/DDBJ databases">
        <authorList>
            <person name="Chiriac C."/>
            <person name="Salcher M."/>
            <person name="Ghai R."/>
            <person name="Kavagutti S V."/>
        </authorList>
    </citation>
    <scope>NUCLEOTIDE SEQUENCE</scope>
</reference>
<sequence>MGKSMILVLSEKSEKALPLVKKIALLNDHDLTNKTKIVNYGLEMIAEILEDYFEDPEKSQRVSSLINKK</sequence>
<organism evidence="1">
    <name type="scientific">uncultured Caudovirales phage</name>
    <dbReference type="NCBI Taxonomy" id="2100421"/>
    <lineage>
        <taxon>Viruses</taxon>
        <taxon>Duplodnaviria</taxon>
        <taxon>Heunggongvirae</taxon>
        <taxon>Uroviricota</taxon>
        <taxon>Caudoviricetes</taxon>
        <taxon>Peduoviridae</taxon>
        <taxon>Maltschvirus</taxon>
        <taxon>Maltschvirus maltsch</taxon>
    </lineage>
</organism>
<protein>
    <submittedName>
        <fullName evidence="1">Uncharacterized protein</fullName>
    </submittedName>
</protein>
<proteinExistence type="predicted"/>
<gene>
    <name evidence="1" type="ORF">UFOVP597_25</name>
</gene>
<evidence type="ECO:0000313" key="1">
    <source>
        <dbReference type="EMBL" id="CAB4151591.1"/>
    </source>
</evidence>
<name>A0A6J5N0F9_9CAUD</name>
<accession>A0A6J5N0F9</accession>